<evidence type="ECO:0000256" key="3">
    <source>
        <dbReference type="ARBA" id="ARBA00022777"/>
    </source>
</evidence>
<evidence type="ECO:0000259" key="4">
    <source>
        <dbReference type="Pfam" id="PF07804"/>
    </source>
</evidence>
<feature type="domain" description="HipA-like C-terminal" evidence="4">
    <location>
        <begin position="9"/>
        <end position="211"/>
    </location>
</feature>
<keyword evidence="6" id="KW-1185">Reference proteome</keyword>
<keyword evidence="2" id="KW-0808">Transferase</keyword>
<evidence type="ECO:0000313" key="5">
    <source>
        <dbReference type="EMBL" id="RLJ98459.1"/>
    </source>
</evidence>
<name>A0A497YRC4_9RHOB</name>
<evidence type="ECO:0000256" key="2">
    <source>
        <dbReference type="ARBA" id="ARBA00022679"/>
    </source>
</evidence>
<gene>
    <name evidence="5" type="ORF">CLV75_4157</name>
</gene>
<dbReference type="PANTHER" id="PTHR37419">
    <property type="entry name" value="SERINE/THREONINE-PROTEIN KINASE TOXIN HIPA"/>
    <property type="match status" value="1"/>
</dbReference>
<comment type="caution">
    <text evidence="5">The sequence shown here is derived from an EMBL/GenBank/DDBJ whole genome shotgun (WGS) entry which is preliminary data.</text>
</comment>
<dbReference type="InterPro" id="IPR012893">
    <property type="entry name" value="HipA-like_C"/>
</dbReference>
<dbReference type="Proteomes" id="UP000271700">
    <property type="component" value="Unassembled WGS sequence"/>
</dbReference>
<evidence type="ECO:0000313" key="6">
    <source>
        <dbReference type="Proteomes" id="UP000271700"/>
    </source>
</evidence>
<proteinExistence type="inferred from homology"/>
<dbReference type="RefSeq" id="WP_010443369.1">
    <property type="nucleotide sequence ID" value="NZ_AEYW01000024.1"/>
</dbReference>
<dbReference type="GO" id="GO:0004674">
    <property type="term" value="F:protein serine/threonine kinase activity"/>
    <property type="evidence" value="ECO:0007669"/>
    <property type="project" value="TreeGrafter"/>
</dbReference>
<sequence length="231" mass="25971">MDADDEFRISLVGAQEKTALLRYDGAWIRPSGPNPTTHILKTQLGVLPAGIDLSDSVENEYFCMSFCRVMGMEVAEIAIADLEDVRSLVVTRFDRRWAKDGRLIRLPQEDFCQALTFPPSQKYQLDSGPRIKEGVGLLAGSDDPEAGQRAFFRTLVLFWLLGATDRHAKNFSVALHPGGFRMTPLYDVLSAQKAVDDGQFRQNQMRLAMAVDVGRLPFMRYDQQIMLPLLT</sequence>
<organism evidence="5 6">
    <name type="scientific">Ruegeria conchae</name>
    <dbReference type="NCBI Taxonomy" id="981384"/>
    <lineage>
        <taxon>Bacteria</taxon>
        <taxon>Pseudomonadati</taxon>
        <taxon>Pseudomonadota</taxon>
        <taxon>Alphaproteobacteria</taxon>
        <taxon>Rhodobacterales</taxon>
        <taxon>Roseobacteraceae</taxon>
        <taxon>Ruegeria</taxon>
    </lineage>
</organism>
<reference evidence="5 6" key="1">
    <citation type="submission" date="2018-10" db="EMBL/GenBank/DDBJ databases">
        <title>Genomic Encyclopedia of Archaeal and Bacterial Type Strains, Phase II (KMG-II): from individual species to whole genera.</title>
        <authorList>
            <person name="Goeker M."/>
        </authorList>
    </citation>
    <scope>NUCLEOTIDE SEQUENCE [LARGE SCALE GENOMIC DNA]</scope>
    <source>
        <strain evidence="5 6">DSM 29317</strain>
    </source>
</reference>
<keyword evidence="3" id="KW-0418">Kinase</keyword>
<dbReference type="GO" id="GO:0005829">
    <property type="term" value="C:cytosol"/>
    <property type="evidence" value="ECO:0007669"/>
    <property type="project" value="TreeGrafter"/>
</dbReference>
<dbReference type="PANTHER" id="PTHR37419:SF1">
    <property type="entry name" value="SERINE_THREONINE-PROTEIN KINASE TOXIN HIPA"/>
    <property type="match status" value="1"/>
</dbReference>
<accession>A0A497YRC4</accession>
<evidence type="ECO:0000256" key="1">
    <source>
        <dbReference type="ARBA" id="ARBA00010164"/>
    </source>
</evidence>
<dbReference type="EMBL" id="RCCT01000009">
    <property type="protein sequence ID" value="RLJ98459.1"/>
    <property type="molecule type" value="Genomic_DNA"/>
</dbReference>
<dbReference type="InterPro" id="IPR052028">
    <property type="entry name" value="HipA_Ser/Thr_kinase"/>
</dbReference>
<protein>
    <submittedName>
        <fullName evidence="5">HipA-like protein</fullName>
    </submittedName>
</protein>
<dbReference type="Pfam" id="PF07804">
    <property type="entry name" value="HipA_C"/>
    <property type="match status" value="1"/>
</dbReference>
<comment type="similarity">
    <text evidence="1">Belongs to the HipA Ser/Thr kinase family.</text>
</comment>
<dbReference type="AlphaFoldDB" id="A0A497YRC4"/>
<dbReference type="STRING" id="981384.GCA_000192475_00271"/>